<dbReference type="Proteomes" id="UP001597033">
    <property type="component" value="Unassembled WGS sequence"/>
</dbReference>
<proteinExistence type="predicted"/>
<gene>
    <name evidence="1" type="ORF">ACFQ2N_12065</name>
</gene>
<name>A0ABW3LYX7_9GAMM</name>
<keyword evidence="2" id="KW-1185">Reference proteome</keyword>
<sequence length="301" mass="33649">MGDSEPKTGELFTRQYIARGVPTQDSVLLRNRLDAYLQANHYAEYAKLASYLRQEGGLIISTFYSEKYNSTYYNFSQFFTESRIEFVLSSITLVWRYFKVNDRQPVTNPDRSFGYIFPKATAWRDFVNRALREENVGYIADHECGIHFFVDEEFERNRASALACLANPRHAGVRVAFEQSHAYLDSNPADTKAAVRSSFESLEILARLIDPASKNLNRWMVENKIKPLALSAAINATEGMMLDKAMDGIAQLVDGIHSFRHGQGTPDPVSPSLATAVYVVASTAAALRLLAPLDLASIGDA</sequence>
<organism evidence="1 2">
    <name type="scientific">Pseudoxanthomonas kaohsiungensis</name>
    <dbReference type="NCBI Taxonomy" id="283923"/>
    <lineage>
        <taxon>Bacteria</taxon>
        <taxon>Pseudomonadati</taxon>
        <taxon>Pseudomonadota</taxon>
        <taxon>Gammaproteobacteria</taxon>
        <taxon>Lysobacterales</taxon>
        <taxon>Lysobacteraceae</taxon>
        <taxon>Pseudoxanthomonas</taxon>
    </lineage>
</organism>
<dbReference type="RefSeq" id="WP_162377491.1">
    <property type="nucleotide sequence ID" value="NZ_JBHTKN010000007.1"/>
</dbReference>
<comment type="caution">
    <text evidence="1">The sequence shown here is derived from an EMBL/GenBank/DDBJ whole genome shotgun (WGS) entry which is preliminary data.</text>
</comment>
<evidence type="ECO:0008006" key="3">
    <source>
        <dbReference type="Google" id="ProtNLM"/>
    </source>
</evidence>
<protein>
    <recommendedName>
        <fullName evidence="3">Abortive infection protein-like C-terminal domain-containing protein</fullName>
    </recommendedName>
</protein>
<reference evidence="2" key="1">
    <citation type="journal article" date="2019" name="Int. J. Syst. Evol. Microbiol.">
        <title>The Global Catalogue of Microorganisms (GCM) 10K type strain sequencing project: providing services to taxonomists for standard genome sequencing and annotation.</title>
        <authorList>
            <consortium name="The Broad Institute Genomics Platform"/>
            <consortium name="The Broad Institute Genome Sequencing Center for Infectious Disease"/>
            <person name="Wu L."/>
            <person name="Ma J."/>
        </authorList>
    </citation>
    <scope>NUCLEOTIDE SEQUENCE [LARGE SCALE GENOMIC DNA]</scope>
    <source>
        <strain evidence="2">CCUG 55854</strain>
    </source>
</reference>
<accession>A0ABW3LYX7</accession>
<dbReference type="EMBL" id="JBHTKN010000007">
    <property type="protein sequence ID" value="MFD1043078.1"/>
    <property type="molecule type" value="Genomic_DNA"/>
</dbReference>
<evidence type="ECO:0000313" key="2">
    <source>
        <dbReference type="Proteomes" id="UP001597033"/>
    </source>
</evidence>
<evidence type="ECO:0000313" key="1">
    <source>
        <dbReference type="EMBL" id="MFD1043078.1"/>
    </source>
</evidence>